<feature type="domain" description="LRAT" evidence="1">
    <location>
        <begin position="20"/>
        <end position="138"/>
    </location>
</feature>
<comment type="caution">
    <text evidence="2">The sequence shown here is derived from an EMBL/GenBank/DDBJ whole genome shotgun (WGS) entry which is preliminary data.</text>
</comment>
<feature type="domain" description="LRAT" evidence="1">
    <location>
        <begin position="539"/>
        <end position="684"/>
    </location>
</feature>
<evidence type="ECO:0000259" key="1">
    <source>
        <dbReference type="PROSITE" id="PS51934"/>
    </source>
</evidence>
<accession>A0ABQ8BR98</accession>
<gene>
    <name evidence="2" type="ORF">HID58_039075</name>
</gene>
<sequence length="778" mass="85274">MGLFSNKISREEVKPGDHIYSWRTAYVYAHHGIYVGDDKVIHFTRGGGRQTETGTFLDKIVIIPASKVTSTMYLGLPFLLNPRGGTCTLAPSNPPEDVLFRANFHLLIDGWFGDYDVTDNNCEDFAIYCKTGLLVCNKARFGTSGQVNSAVSVNFAALVLGFSGLPVVGFGAYCYGRLAGDVSLLASDVGMTARLRVDVIKVPVERLSAMLKLYDSPREGWLSIAGVHDEHNKKKMGLFSNKISRDELKAGDHIYSWRSYIYSHHGDGKVIHFTRRGGLEIGTGTYLDKIIQFSVPRHGGDNPCPNCGHQSILDGVISSCLDCFLAGGSLYLFQYDVSKAILVAKQRGGTCTTAPSDPPEEVVHRARYLLSGNGFGEYHLLDNNCEDFAIYCKTGLLVFSVTKSGSSSQVNSVCAAGGLASLTLRFLGVGRAAAMAVAEYSKYCIGRVAYDVGVRKDVRKVPVEELAALLAVLEGSLDNLDNTNSDKNKLLSNQISREKVKLGDHIYTWRTAHAYAHHGIYAGKGKISREKVKLGDHIYTWRTAHAYAHHGIYAGKGKVIHFTHGGGPPSGISVSSTVKYYPLCLICKEHYNFEGYKVIHSCLDCFLAGGDLYLYEYNVSMRFFIAKTIGGTCTLAPSDPPEDVLVRANFHLKIDGCFGEYRLRKNNCEDFAIYCKTGFLVYKKNSFGTSGQVNAVAAASLGLAVNACGLTMLGISAYCYIRVKSDVSRMHRKGKVIEVPAEKLVSILESDCTSPRVEWLSIAGSKVKVKYEFISYEL</sequence>
<proteinExistence type="predicted"/>
<dbReference type="PANTHER" id="PTHR46137:SF16">
    <property type="entry name" value="LRAT DOMAIN-CONTAINING PROTEIN"/>
    <property type="match status" value="1"/>
</dbReference>
<dbReference type="PROSITE" id="PS51934">
    <property type="entry name" value="LRAT"/>
    <property type="match status" value="3"/>
</dbReference>
<dbReference type="PANTHER" id="PTHR46137">
    <property type="entry name" value="OS05G0310600 PROTEIN"/>
    <property type="match status" value="1"/>
</dbReference>
<evidence type="ECO:0000313" key="2">
    <source>
        <dbReference type="EMBL" id="KAH0907248.1"/>
    </source>
</evidence>
<name>A0ABQ8BR98_BRANA</name>
<dbReference type="Gene3D" id="3.90.1720.10">
    <property type="entry name" value="endopeptidase domain like (from Nostoc punctiforme)"/>
    <property type="match status" value="4"/>
</dbReference>
<keyword evidence="3" id="KW-1185">Reference proteome</keyword>
<dbReference type="Proteomes" id="UP000824890">
    <property type="component" value="Unassembled WGS sequence"/>
</dbReference>
<dbReference type="InterPro" id="IPR007053">
    <property type="entry name" value="LRAT_dom"/>
</dbReference>
<protein>
    <recommendedName>
        <fullName evidence="1">LRAT domain-containing protein</fullName>
    </recommendedName>
</protein>
<reference evidence="2 3" key="1">
    <citation type="submission" date="2021-05" db="EMBL/GenBank/DDBJ databases">
        <title>Genome Assembly of Synthetic Allotetraploid Brassica napus Reveals Homoeologous Exchanges between Subgenomes.</title>
        <authorList>
            <person name="Davis J.T."/>
        </authorList>
    </citation>
    <scope>NUCLEOTIDE SEQUENCE [LARGE SCALE GENOMIC DNA]</scope>
    <source>
        <strain evidence="3">cv. Da-Ae</strain>
        <tissue evidence="2">Seedling</tissue>
    </source>
</reference>
<organism evidence="2 3">
    <name type="scientific">Brassica napus</name>
    <name type="common">Rape</name>
    <dbReference type="NCBI Taxonomy" id="3708"/>
    <lineage>
        <taxon>Eukaryota</taxon>
        <taxon>Viridiplantae</taxon>
        <taxon>Streptophyta</taxon>
        <taxon>Embryophyta</taxon>
        <taxon>Tracheophyta</taxon>
        <taxon>Spermatophyta</taxon>
        <taxon>Magnoliopsida</taxon>
        <taxon>eudicotyledons</taxon>
        <taxon>Gunneridae</taxon>
        <taxon>Pentapetalae</taxon>
        <taxon>rosids</taxon>
        <taxon>malvids</taxon>
        <taxon>Brassicales</taxon>
        <taxon>Brassicaceae</taxon>
        <taxon>Brassiceae</taxon>
        <taxon>Brassica</taxon>
    </lineage>
</organism>
<evidence type="ECO:0000313" key="3">
    <source>
        <dbReference type="Proteomes" id="UP000824890"/>
    </source>
</evidence>
<dbReference type="EMBL" id="JAGKQM010000010">
    <property type="protein sequence ID" value="KAH0907248.1"/>
    <property type="molecule type" value="Genomic_DNA"/>
</dbReference>
<dbReference type="Pfam" id="PF04970">
    <property type="entry name" value="LRAT"/>
    <property type="match status" value="3"/>
</dbReference>
<feature type="domain" description="LRAT" evidence="1">
    <location>
        <begin position="247"/>
        <end position="401"/>
    </location>
</feature>